<dbReference type="STRING" id="765915.A0A1Y2HEZ7"/>
<dbReference type="InterPro" id="IPR006569">
    <property type="entry name" value="CID_dom"/>
</dbReference>
<gene>
    <name evidence="3" type="ORF">BCR44DRAFT_25186</name>
</gene>
<feature type="compositionally biased region" description="Low complexity" evidence="1">
    <location>
        <begin position="405"/>
        <end position="415"/>
    </location>
</feature>
<dbReference type="Pfam" id="PF04818">
    <property type="entry name" value="CID"/>
    <property type="match status" value="1"/>
</dbReference>
<feature type="compositionally biased region" description="Polar residues" evidence="1">
    <location>
        <begin position="276"/>
        <end position="287"/>
    </location>
</feature>
<dbReference type="PANTHER" id="PTHR12460:SF0">
    <property type="entry name" value="CID DOMAIN-CONTAINING PROTEIN-RELATED"/>
    <property type="match status" value="1"/>
</dbReference>
<dbReference type="InterPro" id="IPR008942">
    <property type="entry name" value="ENTH_VHS"/>
</dbReference>
<dbReference type="PANTHER" id="PTHR12460">
    <property type="entry name" value="CYCLIN-DEPENDENT KINASE INHIBITOR-RELATED PROTEIN"/>
    <property type="match status" value="1"/>
</dbReference>
<name>A0A1Y2HEZ7_9FUNG</name>
<sequence length="529" mass="55638">MSFEPSLLVDKLAKLNESADSIHTLSKWIQHHHRFAREIAALWASYTANQAPIDQYLALVYVANDVMQRTRKKSDLFSIEFAKHLPTIVPPIYAKLNSDLRAKLVRVVNILKERNCLPEKPYLQLRKSLEALAPAPTASASTSTSKPTPTTATSSATPTPSNNASFRAPTHPASTLRPLSTSTIGSPSHPPPLASPTLDPIHNIARDIVACKDLVSPLLDAKTRAAMSPAAIRALITPEFLKKYKHAVSALEFVHQQQTVTVKFVEQVLADLDRPSYSTPVSATQSPAILKHARSDSEPSNGTHSNDTIQDPRQFKRPRASPPVAPAPPVLAATAAMPSMDHFAFMTSMTPSPNGPSSGTAAAAGSPVPDPMELLKKLTSGPSGTPFSILGSAASPSVPAPAPLAPTTAPTATIPDNANSKAYSPTSSAASASTSPSTFDPMHFLSMSPPPPSSQPSFPTGLTGLSEFGAAPLPPGLVPPPMPHLWPADGQGMGMVPGLGAPAGGFVAVPTILASSARPVSKDEEHRSK</sequence>
<proteinExistence type="predicted"/>
<feature type="compositionally biased region" description="Pro residues" evidence="1">
    <location>
        <begin position="320"/>
        <end position="329"/>
    </location>
</feature>
<dbReference type="SMART" id="SM00582">
    <property type="entry name" value="RPR"/>
    <property type="match status" value="1"/>
</dbReference>
<evidence type="ECO:0000313" key="4">
    <source>
        <dbReference type="Proteomes" id="UP000193411"/>
    </source>
</evidence>
<feature type="domain" description="CID" evidence="2">
    <location>
        <begin position="1"/>
        <end position="133"/>
    </location>
</feature>
<evidence type="ECO:0000259" key="2">
    <source>
        <dbReference type="PROSITE" id="PS51391"/>
    </source>
</evidence>
<feature type="region of interest" description="Disordered" evidence="1">
    <location>
        <begin position="347"/>
        <end position="476"/>
    </location>
</feature>
<feature type="compositionally biased region" description="Low complexity" evidence="1">
    <location>
        <begin position="134"/>
        <end position="161"/>
    </location>
</feature>
<feature type="compositionally biased region" description="Low complexity" evidence="1">
    <location>
        <begin position="347"/>
        <end position="367"/>
    </location>
</feature>
<comment type="caution">
    <text evidence="3">The sequence shown here is derived from an EMBL/GenBank/DDBJ whole genome shotgun (WGS) entry which is preliminary data.</text>
</comment>
<dbReference type="AlphaFoldDB" id="A0A1Y2HEZ7"/>
<feature type="compositionally biased region" description="Polar residues" evidence="1">
    <location>
        <begin position="177"/>
        <end position="186"/>
    </location>
</feature>
<dbReference type="EMBL" id="MCFL01000038">
    <property type="protein sequence ID" value="ORZ33136.1"/>
    <property type="molecule type" value="Genomic_DNA"/>
</dbReference>
<feature type="compositionally biased region" description="Low complexity" evidence="1">
    <location>
        <begin position="424"/>
        <end position="438"/>
    </location>
</feature>
<feature type="compositionally biased region" description="Polar residues" evidence="1">
    <location>
        <begin position="298"/>
        <end position="311"/>
    </location>
</feature>
<protein>
    <recommendedName>
        <fullName evidence="2">CID domain-containing protein</fullName>
    </recommendedName>
</protein>
<reference evidence="3 4" key="1">
    <citation type="submission" date="2016-07" db="EMBL/GenBank/DDBJ databases">
        <title>Pervasive Adenine N6-methylation of Active Genes in Fungi.</title>
        <authorList>
            <consortium name="DOE Joint Genome Institute"/>
            <person name="Mondo S.J."/>
            <person name="Dannebaum R.O."/>
            <person name="Kuo R.C."/>
            <person name="Labutti K."/>
            <person name="Haridas S."/>
            <person name="Kuo A."/>
            <person name="Salamov A."/>
            <person name="Ahrendt S.R."/>
            <person name="Lipzen A."/>
            <person name="Sullivan W."/>
            <person name="Andreopoulos W.B."/>
            <person name="Clum A."/>
            <person name="Lindquist E."/>
            <person name="Daum C."/>
            <person name="Ramamoorthy G.K."/>
            <person name="Gryganskyi A."/>
            <person name="Culley D."/>
            <person name="Magnuson J.K."/>
            <person name="James T.Y."/>
            <person name="O'Malley M.A."/>
            <person name="Stajich J.E."/>
            <person name="Spatafora J.W."/>
            <person name="Visel A."/>
            <person name="Grigoriev I.V."/>
        </authorList>
    </citation>
    <scope>NUCLEOTIDE SEQUENCE [LARGE SCALE GENOMIC DNA]</scope>
    <source>
        <strain evidence="3 4">PL171</strain>
    </source>
</reference>
<feature type="region of interest" description="Disordered" evidence="1">
    <location>
        <begin position="134"/>
        <end position="198"/>
    </location>
</feature>
<evidence type="ECO:0000256" key="1">
    <source>
        <dbReference type="SAM" id="MobiDB-lite"/>
    </source>
</evidence>
<keyword evidence="4" id="KW-1185">Reference proteome</keyword>
<dbReference type="GO" id="GO:0031124">
    <property type="term" value="P:mRNA 3'-end processing"/>
    <property type="evidence" value="ECO:0007669"/>
    <property type="project" value="TreeGrafter"/>
</dbReference>
<dbReference type="Proteomes" id="UP000193411">
    <property type="component" value="Unassembled WGS sequence"/>
</dbReference>
<dbReference type="PROSITE" id="PS51391">
    <property type="entry name" value="CID"/>
    <property type="match status" value="1"/>
</dbReference>
<dbReference type="Gene3D" id="1.25.40.90">
    <property type="match status" value="1"/>
</dbReference>
<evidence type="ECO:0000313" key="3">
    <source>
        <dbReference type="EMBL" id="ORZ33136.1"/>
    </source>
</evidence>
<dbReference type="CDD" id="cd16981">
    <property type="entry name" value="CID_RPRD_like"/>
    <property type="match status" value="1"/>
</dbReference>
<organism evidence="3 4">
    <name type="scientific">Catenaria anguillulae PL171</name>
    <dbReference type="NCBI Taxonomy" id="765915"/>
    <lineage>
        <taxon>Eukaryota</taxon>
        <taxon>Fungi</taxon>
        <taxon>Fungi incertae sedis</taxon>
        <taxon>Blastocladiomycota</taxon>
        <taxon>Blastocladiomycetes</taxon>
        <taxon>Blastocladiales</taxon>
        <taxon>Catenariaceae</taxon>
        <taxon>Catenaria</taxon>
    </lineage>
</organism>
<feature type="region of interest" description="Disordered" evidence="1">
    <location>
        <begin position="276"/>
        <end position="329"/>
    </location>
</feature>
<dbReference type="OrthoDB" id="10069473at2759"/>
<dbReference type="SUPFAM" id="SSF48464">
    <property type="entry name" value="ENTH/VHS domain"/>
    <property type="match status" value="1"/>
</dbReference>
<accession>A0A1Y2HEZ7</accession>
<dbReference type="GO" id="GO:0000993">
    <property type="term" value="F:RNA polymerase II complex binding"/>
    <property type="evidence" value="ECO:0007669"/>
    <property type="project" value="TreeGrafter"/>
</dbReference>